<accession>A0A1N7SFS7</accession>
<gene>
    <name evidence="1" type="ORF">BN2475_640009</name>
</gene>
<sequence length="189" mass="21026">MTGTTTISMAQVDVAISSRSARPTLPFGFKISKLLQPESSNARLAETKLIDPRRVFPFISIASFFGLQRTSFGRSPLISARMLGARRSAINPRFRNDLLRRNMCDTLPHTCAQAEVCNALLQSTEKLTHHKNPLKKALKRSATGLAVPRKMCSGIQVDAANTRERSSIRERKCCIRTTHRFISPACGLR</sequence>
<evidence type="ECO:0000313" key="1">
    <source>
        <dbReference type="EMBL" id="SIT46258.1"/>
    </source>
</evidence>
<name>A0A1N7SFS7_9BURK</name>
<reference evidence="1 2" key="1">
    <citation type="submission" date="2016-12" db="EMBL/GenBank/DDBJ databases">
        <authorList>
            <person name="Song W.-J."/>
            <person name="Kurnit D.M."/>
        </authorList>
    </citation>
    <scope>NUCLEOTIDE SEQUENCE [LARGE SCALE GENOMIC DNA]</scope>
    <source>
        <strain evidence="1 2">STM7296</strain>
    </source>
</reference>
<dbReference type="AlphaFoldDB" id="A0A1N7SFS7"/>
<dbReference type="Proteomes" id="UP000187012">
    <property type="component" value="Unassembled WGS sequence"/>
</dbReference>
<dbReference type="STRING" id="1247936.BN2475_640009"/>
<protein>
    <submittedName>
        <fullName evidence="1">Uncharacterized protein</fullName>
    </submittedName>
</protein>
<organism evidence="1 2">
    <name type="scientific">Paraburkholderia ribeironis</name>
    <dbReference type="NCBI Taxonomy" id="1247936"/>
    <lineage>
        <taxon>Bacteria</taxon>
        <taxon>Pseudomonadati</taxon>
        <taxon>Pseudomonadota</taxon>
        <taxon>Betaproteobacteria</taxon>
        <taxon>Burkholderiales</taxon>
        <taxon>Burkholderiaceae</taxon>
        <taxon>Paraburkholderia</taxon>
    </lineage>
</organism>
<keyword evidence="2" id="KW-1185">Reference proteome</keyword>
<evidence type="ECO:0000313" key="2">
    <source>
        <dbReference type="Proteomes" id="UP000187012"/>
    </source>
</evidence>
<proteinExistence type="predicted"/>
<dbReference type="EMBL" id="CYGX02000064">
    <property type="protein sequence ID" value="SIT46258.1"/>
    <property type="molecule type" value="Genomic_DNA"/>
</dbReference>